<sequence length="267" mass="31042">MKGLYSFFMNIKYLLGCQPLAGNMEFYLRIRWIETIEYINIDLSSQPDIDEITETQEFWTKYNITINYITASTRKIRKNCSHEIRIIYSKDNNPHLLSEAIPEDIAWGSSKIIIRPDFKTAEAFWREDVRNPKHNGKADSCSIYSKQLFEEMEREAISRLKRKQNEFRKLLLSTYKCCVITGETTPEAIEAAHVYEKKMGGNDLPNNGILLRTDLHRLYDARLFRINNNGSITANKELSTEYKKLLKSSVISAEVIKNIEANLLKRG</sequence>
<dbReference type="GO" id="GO:0004519">
    <property type="term" value="F:endonuclease activity"/>
    <property type="evidence" value="ECO:0007669"/>
    <property type="project" value="UniProtKB-KW"/>
</dbReference>
<keyword evidence="2" id="KW-0540">Nuclease</keyword>
<evidence type="ECO:0000259" key="1">
    <source>
        <dbReference type="Pfam" id="PF13391"/>
    </source>
</evidence>
<comment type="caution">
    <text evidence="2">The sequence shown here is derived from an EMBL/GenBank/DDBJ whole genome shotgun (WGS) entry which is preliminary data.</text>
</comment>
<dbReference type="EMBL" id="MTKO01000068">
    <property type="protein sequence ID" value="RWX46186.1"/>
    <property type="molecule type" value="Genomic_DNA"/>
</dbReference>
<protein>
    <submittedName>
        <fullName evidence="2">HNH endonuclease</fullName>
    </submittedName>
</protein>
<accession>A0A3S3UB44</accession>
<feature type="domain" description="HNH nuclease" evidence="1">
    <location>
        <begin position="178"/>
        <end position="227"/>
    </location>
</feature>
<proteinExistence type="predicted"/>
<organism evidence="2 3">
    <name type="scientific">Candidatus Electrothrix aarhusensis</name>
    <dbReference type="NCBI Taxonomy" id="1859131"/>
    <lineage>
        <taxon>Bacteria</taxon>
        <taxon>Pseudomonadati</taxon>
        <taxon>Thermodesulfobacteriota</taxon>
        <taxon>Desulfobulbia</taxon>
        <taxon>Desulfobulbales</taxon>
        <taxon>Desulfobulbaceae</taxon>
        <taxon>Candidatus Electrothrix</taxon>
    </lineage>
</organism>
<keyword evidence="2" id="KW-0378">Hydrolase</keyword>
<dbReference type="InterPro" id="IPR003615">
    <property type="entry name" value="HNH_nuc"/>
</dbReference>
<keyword evidence="3" id="KW-1185">Reference proteome</keyword>
<dbReference type="Pfam" id="PF13391">
    <property type="entry name" value="HNH_2"/>
    <property type="match status" value="1"/>
</dbReference>
<dbReference type="AlphaFoldDB" id="A0A3S3UB44"/>
<dbReference type="Proteomes" id="UP000287853">
    <property type="component" value="Unassembled WGS sequence"/>
</dbReference>
<evidence type="ECO:0000313" key="2">
    <source>
        <dbReference type="EMBL" id="RWX46186.1"/>
    </source>
</evidence>
<keyword evidence="2" id="KW-0255">Endonuclease</keyword>
<evidence type="ECO:0000313" key="3">
    <source>
        <dbReference type="Proteomes" id="UP000287853"/>
    </source>
</evidence>
<name>A0A3S3UB44_9BACT</name>
<reference evidence="2 3" key="1">
    <citation type="submission" date="2017-01" db="EMBL/GenBank/DDBJ databases">
        <title>The cable genome- insights into the physiology and evolution of filamentous bacteria capable of sulfide oxidation via long distance electron transfer.</title>
        <authorList>
            <person name="Schreiber L."/>
            <person name="Bjerg J.T."/>
            <person name="Boggild A."/>
            <person name="Van De Vossenberg J."/>
            <person name="Meysman F."/>
            <person name="Nielsen L.P."/>
            <person name="Schramm A."/>
            <person name="Kjeldsen K.U."/>
        </authorList>
    </citation>
    <scope>NUCLEOTIDE SEQUENCE [LARGE SCALE GENOMIC DNA]</scope>
    <source>
        <strain evidence="2">MCF</strain>
    </source>
</reference>
<gene>
    <name evidence="2" type="ORF">H206_00358</name>
</gene>